<dbReference type="Proteomes" id="UP001320170">
    <property type="component" value="Unassembled WGS sequence"/>
</dbReference>
<feature type="region of interest" description="Disordered" evidence="1">
    <location>
        <begin position="42"/>
        <end position="65"/>
    </location>
</feature>
<organism evidence="2 3">
    <name type="scientific">Legionella resiliens</name>
    <dbReference type="NCBI Taxonomy" id="2905958"/>
    <lineage>
        <taxon>Bacteria</taxon>
        <taxon>Pseudomonadati</taxon>
        <taxon>Pseudomonadota</taxon>
        <taxon>Gammaproteobacteria</taxon>
        <taxon>Legionellales</taxon>
        <taxon>Legionellaceae</taxon>
        <taxon>Legionella</taxon>
    </lineage>
</organism>
<comment type="caution">
    <text evidence="2">The sequence shown here is derived from an EMBL/GenBank/DDBJ whole genome shotgun (WGS) entry which is preliminary data.</text>
</comment>
<evidence type="ECO:0000313" key="2">
    <source>
        <dbReference type="EMBL" id="MCE3532942.1"/>
    </source>
</evidence>
<keyword evidence="3" id="KW-1185">Reference proteome</keyword>
<dbReference type="RefSeq" id="WP_232890995.1">
    <property type="nucleotide sequence ID" value="NZ_JAJSPM010000008.1"/>
</dbReference>
<proteinExistence type="predicted"/>
<protein>
    <submittedName>
        <fullName evidence="2">Uncharacterized protein</fullName>
    </submittedName>
</protein>
<evidence type="ECO:0000256" key="1">
    <source>
        <dbReference type="SAM" id="MobiDB-lite"/>
    </source>
</evidence>
<evidence type="ECO:0000313" key="3">
    <source>
        <dbReference type="Proteomes" id="UP001320170"/>
    </source>
</evidence>
<dbReference type="EMBL" id="JAJTND010000004">
    <property type="protein sequence ID" value="MCE3532942.1"/>
    <property type="molecule type" value="Genomic_DNA"/>
</dbReference>
<gene>
    <name evidence="2" type="ORF">LXO92_11195</name>
</gene>
<reference evidence="2 3" key="1">
    <citation type="journal article" date="2024" name="Pathogens">
        <title>Characterization of a Novel Species of Legionella Isolated from a Healthcare Facility: Legionella resiliens sp. nov.</title>
        <authorList>
            <person name="Cristino S."/>
            <person name="Pascale M.R."/>
            <person name="Marino F."/>
            <person name="Derelitto C."/>
            <person name="Salaris S."/>
            <person name="Orsini M."/>
            <person name="Squarzoni S."/>
            <person name="Grottola A."/>
            <person name="Girolamini L."/>
        </authorList>
    </citation>
    <scope>NUCLEOTIDE SEQUENCE [LARGE SCALE GENOMIC DNA]</scope>
    <source>
        <strain evidence="2 3">8cVS16</strain>
    </source>
</reference>
<sequence length="98" mass="10723">MSRYKFESLVKAQKRLGRIAGETNKYGIDGFTRDDLKQLLESTSEDDLAPEADGLTQTMPGSRKSTEISVITNSMFKSSVEKVYKTGSTASPAINPSN</sequence>
<accession>A0ABS8X4N5</accession>
<name>A0ABS8X4N5_9GAMM</name>